<gene>
    <name evidence="1" type="ORF">M431DRAFT_479909</name>
</gene>
<accession>A0A2T4AMZ8</accession>
<dbReference type="STRING" id="983964.A0A2T4AMZ8"/>
<dbReference type="AlphaFoldDB" id="A0A2T4AMZ8"/>
<keyword evidence="2" id="KW-1185">Reference proteome</keyword>
<name>A0A2T4AMZ8_TRIHA</name>
<evidence type="ECO:0000313" key="2">
    <source>
        <dbReference type="Proteomes" id="UP000241690"/>
    </source>
</evidence>
<dbReference type="EMBL" id="KZ679677">
    <property type="protein sequence ID" value="PTB58429.1"/>
    <property type="molecule type" value="Genomic_DNA"/>
</dbReference>
<dbReference type="RefSeq" id="XP_024778106.1">
    <property type="nucleotide sequence ID" value="XM_024915815.1"/>
</dbReference>
<protein>
    <submittedName>
        <fullName evidence="1">Uncharacterized protein</fullName>
    </submittedName>
</protein>
<dbReference type="GeneID" id="36624384"/>
<evidence type="ECO:0000313" key="1">
    <source>
        <dbReference type="EMBL" id="PTB58429.1"/>
    </source>
</evidence>
<proteinExistence type="predicted"/>
<reference evidence="1 2" key="1">
    <citation type="submission" date="2016-07" db="EMBL/GenBank/DDBJ databases">
        <title>Multiple horizontal gene transfer events from other fungi enriched the ability of initially mycotrophic Trichoderma (Ascomycota) to feed on dead plant biomass.</title>
        <authorList>
            <consortium name="DOE Joint Genome Institute"/>
            <person name="Aerts A."/>
            <person name="Atanasova L."/>
            <person name="Chenthamara K."/>
            <person name="Zhang J."/>
            <person name="Grujic M."/>
            <person name="Henrissat B."/>
            <person name="Kuo A."/>
            <person name="Salamov A."/>
            <person name="Lipzen A."/>
            <person name="Labutti K."/>
            <person name="Barry K."/>
            <person name="Miao Y."/>
            <person name="Rahimi M.J."/>
            <person name="Shen Q."/>
            <person name="Grigoriev I.V."/>
            <person name="Kubicek C.P."/>
            <person name="Druzhinina I.S."/>
        </authorList>
    </citation>
    <scope>NUCLEOTIDE SEQUENCE [LARGE SCALE GENOMIC DNA]</scope>
    <source>
        <strain evidence="1 2">CBS 226.95</strain>
    </source>
</reference>
<dbReference type="Proteomes" id="UP000241690">
    <property type="component" value="Unassembled WGS sequence"/>
</dbReference>
<organism evidence="1 2">
    <name type="scientific">Trichoderma harzianum CBS 226.95</name>
    <dbReference type="NCBI Taxonomy" id="983964"/>
    <lineage>
        <taxon>Eukaryota</taxon>
        <taxon>Fungi</taxon>
        <taxon>Dikarya</taxon>
        <taxon>Ascomycota</taxon>
        <taxon>Pezizomycotina</taxon>
        <taxon>Sordariomycetes</taxon>
        <taxon>Hypocreomycetidae</taxon>
        <taxon>Hypocreales</taxon>
        <taxon>Hypocreaceae</taxon>
        <taxon>Trichoderma</taxon>
    </lineage>
</organism>
<dbReference type="Gene3D" id="3.40.50.1820">
    <property type="entry name" value="alpha/beta hydrolase"/>
    <property type="match status" value="1"/>
</dbReference>
<sequence>MDRGDPVKFRKAFEGKPDKSVTDGFSIQQIPVTGYDGVSKADYLSNKERLIAEFRVPGNKFPTGVEDVCAANLWATALTHRDKLVKHDFQGQILLVPIIMHPATQPVDLKFSSYRENAKVPILSAEAIISVPTDLRISPLSADDFSGLPLAYVQVAGADAFKDDGYFAERQKGEAADTG</sequence>
<dbReference type="SUPFAM" id="SSF53474">
    <property type="entry name" value="alpha/beta-Hydrolases"/>
    <property type="match status" value="1"/>
</dbReference>
<dbReference type="InterPro" id="IPR029058">
    <property type="entry name" value="AB_hydrolase_fold"/>
</dbReference>